<dbReference type="AlphaFoldDB" id="A0A0E3PP32"/>
<evidence type="ECO:0000256" key="1">
    <source>
        <dbReference type="SAM" id="MobiDB-lite"/>
    </source>
</evidence>
<dbReference type="STRING" id="1434118.MSSAC_2390"/>
<dbReference type="PATRIC" id="fig|1434118.4.peg.3085"/>
<dbReference type="EMBL" id="CP009508">
    <property type="protein sequence ID" value="AKB36980.1"/>
    <property type="molecule type" value="Genomic_DNA"/>
</dbReference>
<proteinExistence type="predicted"/>
<evidence type="ECO:0000256" key="2">
    <source>
        <dbReference type="SAM" id="Phobius"/>
    </source>
</evidence>
<evidence type="ECO:0000313" key="4">
    <source>
        <dbReference type="Proteomes" id="UP000033123"/>
    </source>
</evidence>
<dbReference type="GeneID" id="24872029"/>
<evidence type="ECO:0000313" key="3">
    <source>
        <dbReference type="EMBL" id="AKB36980.1"/>
    </source>
</evidence>
<dbReference type="HOGENOM" id="CLU_854219_0_0_2"/>
<keyword evidence="2" id="KW-1133">Transmembrane helix</keyword>
<protein>
    <submittedName>
        <fullName evidence="3">Uncharacterized protein</fullName>
    </submittedName>
</protein>
<reference evidence="3 4" key="1">
    <citation type="submission" date="2014-07" db="EMBL/GenBank/DDBJ databases">
        <title>Methanogenic archaea and the global carbon cycle.</title>
        <authorList>
            <person name="Henriksen J.R."/>
            <person name="Luke J."/>
            <person name="Reinhart S."/>
            <person name="Benedict M.N."/>
            <person name="Youngblut N.D."/>
            <person name="Metcalf M.E."/>
            <person name="Whitaker R.J."/>
            <person name="Metcalf W.W."/>
        </authorList>
    </citation>
    <scope>NUCLEOTIDE SEQUENCE [LARGE SCALE GENOMIC DNA]</scope>
    <source>
        <strain evidence="3 4">C2J</strain>
    </source>
</reference>
<feature type="transmembrane region" description="Helical" evidence="2">
    <location>
        <begin position="215"/>
        <end position="237"/>
    </location>
</feature>
<dbReference type="Proteomes" id="UP000033123">
    <property type="component" value="Chromosome"/>
</dbReference>
<accession>A0A0E3PP32</accession>
<dbReference type="KEGG" id="msj:MSSAC_2390"/>
<name>A0A0E3PP32_9EURY</name>
<organism evidence="3 4">
    <name type="scientific">Methanosarcina siciliae C2J</name>
    <dbReference type="NCBI Taxonomy" id="1434118"/>
    <lineage>
        <taxon>Archaea</taxon>
        <taxon>Methanobacteriati</taxon>
        <taxon>Methanobacteriota</taxon>
        <taxon>Stenosarchaea group</taxon>
        <taxon>Methanomicrobia</taxon>
        <taxon>Methanosarcinales</taxon>
        <taxon>Methanosarcinaceae</taxon>
        <taxon>Methanosarcina</taxon>
    </lineage>
</organism>
<sequence>MNYKNLLPLSLLVILFFAVLPASAYSTIPSGDFDTNSSWTQSITGSGTNGHITFYTSGSYDDSAYAYLYAKGRYSDGDLDRDYYTYTDLIQTVDVTGKDTLYFYAKYYEHDDTYSYAVGRVYVGNRSVYMDTDNVWKLYSLDVSMLEGEQELKVEAYAKGDYSWEDYATAYLYVDHFYFDNDTDPTAESSSYTGDSGWWVWFYTNVLSSILTNGLFSLGIAFLLLAGLVSFGASYFIKKDKNSLKAPNDFFKVSDSYQGDILNSSPKKSNEKFDFFSKSNDNFFDTHKEYKENIPGFSSRKDGKKNNSSFDPFEHKNKRNRREKF</sequence>
<dbReference type="RefSeq" id="WP_048183072.1">
    <property type="nucleotide sequence ID" value="NZ_CP009508.1"/>
</dbReference>
<feature type="compositionally biased region" description="Basic residues" evidence="1">
    <location>
        <begin position="316"/>
        <end position="325"/>
    </location>
</feature>
<keyword evidence="2" id="KW-0812">Transmembrane</keyword>
<keyword evidence="2" id="KW-0472">Membrane</keyword>
<feature type="region of interest" description="Disordered" evidence="1">
    <location>
        <begin position="293"/>
        <end position="325"/>
    </location>
</feature>
<gene>
    <name evidence="3" type="ORF">MSSAC_2390</name>
</gene>